<comment type="caution">
    <text evidence="6">The sequence shown here is derived from an EMBL/GenBank/DDBJ whole genome shotgun (WGS) entry which is preliminary data.</text>
</comment>
<evidence type="ECO:0000259" key="5">
    <source>
        <dbReference type="PROSITE" id="PS00498"/>
    </source>
</evidence>
<sequence>MSHQHLFSKFLKVPRSFRKEQDKRGNFRGFTPFDSQQLLIAQQLSDNYFKISIENAGDQPINAVLAQADKDAQTYDPELVRYALMIWIVHDPEARRRKIKIPPLGSRADHIVTPGLSLQASTGRIPLQSQDPLSWWREDPNLCEHHEHWHIVFPAFPVNGKSKDREGENFVFMHRQMLARYDIERVTLGLKIVKPLDNYHEEIEEAYNPNPNLSTNPDDDPTTADIPFAARNAGRTLKDLGGNNTIATMTKYRKQLIDSINGKGSTPFGTDDKSATLIGNTLETTLHNLGHVMIAYIMTPGDLDSSGVPPGVMIETRTASRDPIFYRWHRHVDDVFAIWENKHAPHDFKADAPPVKIRKNDIILSFKDKLLEVDANGNSDGWLEYAKKEFGGHNFDSDVSNNKVVTNELETEMRDRDFIWAEDNKSSSKITYLYPREFYYFFRVQNTTDKPIDITLRVFLVPEELKNSRVHWIELDKIRQKLGPHEKAVFSQDCDESVIIRKPAQKTPEQMDRAITPAESEAASVLSGDEKSDEFFCDCGWPFNLLLPRGTKEGLKCKLLVFITDGALDTVQAPTQPKKCGSLSFCGAQWGEPYPDARRMGYPFDKPFKNNSFEDTFNGLSNVAIRDVSIKWVQDFPDVSILL</sequence>
<dbReference type="OrthoDB" id="8119704at2759"/>
<dbReference type="GO" id="GO:0016491">
    <property type="term" value="F:oxidoreductase activity"/>
    <property type="evidence" value="ECO:0007669"/>
    <property type="project" value="InterPro"/>
</dbReference>
<keyword evidence="3" id="KW-0479">Metal-binding</keyword>
<dbReference type="PRINTS" id="PR00187">
    <property type="entry name" value="HAEMOCYANIN"/>
</dbReference>
<dbReference type="EMBL" id="PQFF01000547">
    <property type="protein sequence ID" value="RHZ45512.1"/>
    <property type="molecule type" value="Genomic_DNA"/>
</dbReference>
<dbReference type="InterPro" id="IPR013788">
    <property type="entry name" value="Hemocyanin/hexamerin"/>
</dbReference>
<dbReference type="Pfam" id="PF00372">
    <property type="entry name" value="Hemocyanin_M"/>
    <property type="match status" value="1"/>
</dbReference>
<keyword evidence="4" id="KW-1015">Disulfide bond</keyword>
<evidence type="ECO:0000256" key="1">
    <source>
        <dbReference type="ARBA" id="ARBA00004613"/>
    </source>
</evidence>
<accession>A0A397G3B4</accession>
<dbReference type="Gene3D" id="1.10.1280.10">
    <property type="entry name" value="Di-copper center containing domain from catechol oxidase"/>
    <property type="match status" value="1"/>
</dbReference>
<feature type="domain" description="Tyrosinase copper-binding" evidence="5">
    <location>
        <begin position="322"/>
        <end position="333"/>
    </location>
</feature>
<keyword evidence="2" id="KW-0964">Secreted</keyword>
<evidence type="ECO:0000256" key="2">
    <source>
        <dbReference type="ARBA" id="ARBA00022525"/>
    </source>
</evidence>
<dbReference type="Gene3D" id="2.60.40.1520">
    <property type="entry name" value="Hemocyanin, C-terminal domain"/>
    <property type="match status" value="1"/>
</dbReference>
<name>A0A397G3B4_9GLOM</name>
<dbReference type="SUPFAM" id="SSF81296">
    <property type="entry name" value="E set domains"/>
    <property type="match status" value="1"/>
</dbReference>
<reference evidence="6 7" key="1">
    <citation type="submission" date="2018-08" db="EMBL/GenBank/DDBJ databases">
        <title>Genome and evolution of the arbuscular mycorrhizal fungus Diversispora epigaea (formerly Glomus versiforme) and its bacterial endosymbionts.</title>
        <authorList>
            <person name="Sun X."/>
            <person name="Fei Z."/>
            <person name="Harrison M."/>
        </authorList>
    </citation>
    <scope>NUCLEOTIDE SEQUENCE [LARGE SCALE GENOMIC DNA]</scope>
    <source>
        <strain evidence="6 7">IT104</strain>
    </source>
</reference>
<dbReference type="InterPro" id="IPR037020">
    <property type="entry name" value="Hemocyanin_C_sf"/>
</dbReference>
<dbReference type="PROSITE" id="PS00210">
    <property type="entry name" value="HEMOCYANIN_2"/>
    <property type="match status" value="1"/>
</dbReference>
<proteinExistence type="predicted"/>
<dbReference type="InterPro" id="IPR000896">
    <property type="entry name" value="Hemocyanin/hexamerin_mid_dom"/>
</dbReference>
<dbReference type="InterPro" id="IPR005203">
    <property type="entry name" value="Hemocyanin_C"/>
</dbReference>
<dbReference type="AlphaFoldDB" id="A0A397G3B4"/>
<dbReference type="InterPro" id="IPR014756">
    <property type="entry name" value="Ig_E-set"/>
</dbReference>
<gene>
    <name evidence="6" type="ORF">Glove_673g45</name>
</gene>
<dbReference type="SUPFAM" id="SSF48056">
    <property type="entry name" value="Di-copper centre-containing domain"/>
    <property type="match status" value="1"/>
</dbReference>
<dbReference type="PROSITE" id="PS00498">
    <property type="entry name" value="TYROSINASE_2"/>
    <property type="match status" value="1"/>
</dbReference>
<dbReference type="InterPro" id="IPR002227">
    <property type="entry name" value="Tyrosinase_Cu-bd"/>
</dbReference>
<evidence type="ECO:0000313" key="7">
    <source>
        <dbReference type="Proteomes" id="UP000266861"/>
    </source>
</evidence>
<evidence type="ECO:0000256" key="3">
    <source>
        <dbReference type="ARBA" id="ARBA00022723"/>
    </source>
</evidence>
<evidence type="ECO:0000256" key="4">
    <source>
        <dbReference type="ARBA" id="ARBA00023157"/>
    </source>
</evidence>
<protein>
    <recommendedName>
        <fullName evidence="5">Tyrosinase copper-binding domain-containing protein</fullName>
    </recommendedName>
</protein>
<dbReference type="InterPro" id="IPR008922">
    <property type="entry name" value="Di-copper_centre_dom_sf"/>
</dbReference>
<dbReference type="PANTHER" id="PTHR11511">
    <property type="entry name" value="LARVAL STORAGE PROTEIN/PHENOLOXIDASE"/>
    <property type="match status" value="1"/>
</dbReference>
<dbReference type="PANTHER" id="PTHR11511:SF4">
    <property type="entry name" value="PHENOLOXIDASE 2-RELATED"/>
    <property type="match status" value="1"/>
</dbReference>
<dbReference type="GO" id="GO:0005576">
    <property type="term" value="C:extracellular region"/>
    <property type="evidence" value="ECO:0007669"/>
    <property type="project" value="UniProtKB-SubCell"/>
</dbReference>
<dbReference type="STRING" id="1348612.A0A397G3B4"/>
<organism evidence="6 7">
    <name type="scientific">Diversispora epigaea</name>
    <dbReference type="NCBI Taxonomy" id="1348612"/>
    <lineage>
        <taxon>Eukaryota</taxon>
        <taxon>Fungi</taxon>
        <taxon>Fungi incertae sedis</taxon>
        <taxon>Mucoromycota</taxon>
        <taxon>Glomeromycotina</taxon>
        <taxon>Glomeromycetes</taxon>
        <taxon>Diversisporales</taxon>
        <taxon>Diversisporaceae</taxon>
        <taxon>Diversispora</taxon>
    </lineage>
</organism>
<keyword evidence="7" id="KW-1185">Reference proteome</keyword>
<dbReference type="Pfam" id="PF03723">
    <property type="entry name" value="Hemocyanin_C"/>
    <property type="match status" value="1"/>
</dbReference>
<comment type="subcellular location">
    <subcellularLocation>
        <location evidence="1">Secreted</location>
    </subcellularLocation>
</comment>
<dbReference type="GO" id="GO:0046872">
    <property type="term" value="F:metal ion binding"/>
    <property type="evidence" value="ECO:0007669"/>
    <property type="project" value="UniProtKB-KW"/>
</dbReference>
<evidence type="ECO:0000313" key="6">
    <source>
        <dbReference type="EMBL" id="RHZ45512.1"/>
    </source>
</evidence>
<dbReference type="Proteomes" id="UP000266861">
    <property type="component" value="Unassembled WGS sequence"/>
</dbReference>